<keyword evidence="1" id="KW-0472">Membrane</keyword>
<sequence length="189" mass="21520">MNDKLVVEETVRSAFAGVSWTHKIHEKQADIYYSQFKIMEIAKIISSVLASIGILSLIISDPLWLKIISALVSGVSAFISTYYQSFKTYEQIENHKRTARELLALRDRYIHLLLKIRMNDNVADLVEEFEMLEKDKHSIYDSAPITTNKAVKMASEALKISHDNSYTDDEIDGMLPECLHKGDTHASKL</sequence>
<accession>A0A9D2NQU6</accession>
<feature type="transmembrane region" description="Helical" evidence="1">
    <location>
        <begin position="65"/>
        <end position="83"/>
    </location>
</feature>
<name>A0A9D2NQU6_9FIRM</name>
<evidence type="ECO:0000313" key="4">
    <source>
        <dbReference type="Proteomes" id="UP000823896"/>
    </source>
</evidence>
<feature type="domain" description="SMODS and SLOG-associating 2TM effector" evidence="2">
    <location>
        <begin position="8"/>
        <end position="170"/>
    </location>
</feature>
<reference evidence="3" key="2">
    <citation type="submission" date="2021-04" db="EMBL/GenBank/DDBJ databases">
        <authorList>
            <person name="Gilroy R."/>
        </authorList>
    </citation>
    <scope>NUCLEOTIDE SEQUENCE</scope>
    <source>
        <strain evidence="3">CHK187-11901</strain>
    </source>
</reference>
<keyword evidence="1" id="KW-0812">Transmembrane</keyword>
<dbReference type="EMBL" id="DWWM01000007">
    <property type="protein sequence ID" value="HJC35846.1"/>
    <property type="molecule type" value="Genomic_DNA"/>
</dbReference>
<evidence type="ECO:0000259" key="2">
    <source>
        <dbReference type="Pfam" id="PF18186"/>
    </source>
</evidence>
<keyword evidence="1" id="KW-1133">Transmembrane helix</keyword>
<dbReference type="InterPro" id="IPR040811">
    <property type="entry name" value="SLATT_4"/>
</dbReference>
<reference evidence="3" key="1">
    <citation type="journal article" date="2021" name="PeerJ">
        <title>Extensive microbial diversity within the chicken gut microbiome revealed by metagenomics and culture.</title>
        <authorList>
            <person name="Gilroy R."/>
            <person name="Ravi A."/>
            <person name="Getino M."/>
            <person name="Pursley I."/>
            <person name="Horton D.L."/>
            <person name="Alikhan N.F."/>
            <person name="Baker D."/>
            <person name="Gharbi K."/>
            <person name="Hall N."/>
            <person name="Watson M."/>
            <person name="Adriaenssens E.M."/>
            <person name="Foster-Nyarko E."/>
            <person name="Jarju S."/>
            <person name="Secka A."/>
            <person name="Antonio M."/>
            <person name="Oren A."/>
            <person name="Chaudhuri R.R."/>
            <person name="La Ragione R."/>
            <person name="Hildebrand F."/>
            <person name="Pallen M.J."/>
        </authorList>
    </citation>
    <scope>NUCLEOTIDE SEQUENCE</scope>
    <source>
        <strain evidence="3">CHK187-11901</strain>
    </source>
</reference>
<dbReference type="NCBIfam" id="NF033632">
    <property type="entry name" value="SLATT_4"/>
    <property type="match status" value="1"/>
</dbReference>
<dbReference type="Proteomes" id="UP000823896">
    <property type="component" value="Unassembled WGS sequence"/>
</dbReference>
<evidence type="ECO:0000313" key="3">
    <source>
        <dbReference type="EMBL" id="HJC35846.1"/>
    </source>
</evidence>
<evidence type="ECO:0000256" key="1">
    <source>
        <dbReference type="SAM" id="Phobius"/>
    </source>
</evidence>
<proteinExistence type="predicted"/>
<comment type="caution">
    <text evidence="3">The sequence shown here is derived from an EMBL/GenBank/DDBJ whole genome shotgun (WGS) entry which is preliminary data.</text>
</comment>
<dbReference type="Pfam" id="PF18186">
    <property type="entry name" value="SLATT_4"/>
    <property type="match status" value="1"/>
</dbReference>
<protein>
    <submittedName>
        <fullName evidence="3">DUF4231 domain-containing protein</fullName>
    </submittedName>
</protein>
<organism evidence="3 4">
    <name type="scientific">Candidatus Merdibacter merdavium</name>
    <dbReference type="NCBI Taxonomy" id="2838692"/>
    <lineage>
        <taxon>Bacteria</taxon>
        <taxon>Bacillati</taxon>
        <taxon>Bacillota</taxon>
        <taxon>Erysipelotrichia</taxon>
        <taxon>Erysipelotrichales</taxon>
        <taxon>Erysipelotrichaceae</taxon>
        <taxon>Merdibacter</taxon>
    </lineage>
</organism>
<dbReference type="AlphaFoldDB" id="A0A9D2NQU6"/>
<feature type="transmembrane region" description="Helical" evidence="1">
    <location>
        <begin position="41"/>
        <end position="59"/>
    </location>
</feature>
<gene>
    <name evidence="3" type="ORF">H9702_01795</name>
</gene>